<evidence type="ECO:0000259" key="10">
    <source>
        <dbReference type="Pfam" id="PF14073"/>
    </source>
</evidence>
<dbReference type="InterPro" id="IPR024957">
    <property type="entry name" value="Cep57_MT-bd_dom"/>
</dbReference>
<gene>
    <name evidence="11" type="ORF">LOTGIDRAFT_121151</name>
</gene>
<evidence type="ECO:0000313" key="12">
    <source>
        <dbReference type="Proteomes" id="UP000030746"/>
    </source>
</evidence>
<evidence type="ECO:0008006" key="13">
    <source>
        <dbReference type="Google" id="ProtNLM"/>
    </source>
</evidence>
<feature type="compositionally biased region" description="Basic residues" evidence="8">
    <location>
        <begin position="226"/>
        <end position="237"/>
    </location>
</feature>
<evidence type="ECO:0000313" key="11">
    <source>
        <dbReference type="EMBL" id="ESO92253.1"/>
    </source>
</evidence>
<evidence type="ECO:0000256" key="3">
    <source>
        <dbReference type="ARBA" id="ARBA00022490"/>
    </source>
</evidence>
<accession>V3ZLM7</accession>
<feature type="domain" description="Cep57 centrosome localisation" evidence="10">
    <location>
        <begin position="39"/>
        <end position="207"/>
    </location>
</feature>
<dbReference type="InterPro" id="IPR025913">
    <property type="entry name" value="Cep57_CLD"/>
</dbReference>
<evidence type="ECO:0000256" key="7">
    <source>
        <dbReference type="SAM" id="Coils"/>
    </source>
</evidence>
<dbReference type="AlphaFoldDB" id="V3ZLM7"/>
<dbReference type="Gene3D" id="1.20.58.90">
    <property type="match status" value="1"/>
</dbReference>
<keyword evidence="12" id="KW-1185">Reference proteome</keyword>
<dbReference type="GO" id="GO:0005874">
    <property type="term" value="C:microtubule"/>
    <property type="evidence" value="ECO:0007669"/>
    <property type="project" value="UniProtKB-KW"/>
</dbReference>
<evidence type="ECO:0000256" key="6">
    <source>
        <dbReference type="ARBA" id="ARBA00023212"/>
    </source>
</evidence>
<dbReference type="GeneID" id="20231936"/>
<dbReference type="PANTHER" id="PTHR19336">
    <property type="entry name" value="UNCHARACTERIZED DUF1167"/>
    <property type="match status" value="1"/>
</dbReference>
<evidence type="ECO:0000256" key="2">
    <source>
        <dbReference type="ARBA" id="ARBA00008179"/>
    </source>
</evidence>
<dbReference type="HOGENOM" id="CLU_034321_2_0_1"/>
<keyword evidence="4" id="KW-0493">Microtubule</keyword>
<comment type="similarity">
    <text evidence="2">Belongs to the translokin family.</text>
</comment>
<dbReference type="Pfam" id="PF14073">
    <property type="entry name" value="Cep57_CLD"/>
    <property type="match status" value="1"/>
</dbReference>
<dbReference type="STRING" id="225164.V3ZLM7"/>
<feature type="compositionally biased region" description="Basic and acidic residues" evidence="8">
    <location>
        <begin position="214"/>
        <end position="225"/>
    </location>
</feature>
<feature type="coiled-coil region" evidence="7">
    <location>
        <begin position="36"/>
        <end position="70"/>
    </location>
</feature>
<evidence type="ECO:0000256" key="5">
    <source>
        <dbReference type="ARBA" id="ARBA00023054"/>
    </source>
</evidence>
<feature type="domain" description="Cep57 centrosome microtubule-binding" evidence="9">
    <location>
        <begin position="315"/>
        <end position="386"/>
    </location>
</feature>
<dbReference type="EMBL" id="KB202124">
    <property type="protein sequence ID" value="ESO92253.1"/>
    <property type="molecule type" value="Genomic_DNA"/>
</dbReference>
<reference evidence="11 12" key="1">
    <citation type="journal article" date="2013" name="Nature">
        <title>Insights into bilaterian evolution from three spiralian genomes.</title>
        <authorList>
            <person name="Simakov O."/>
            <person name="Marletaz F."/>
            <person name="Cho S.J."/>
            <person name="Edsinger-Gonzales E."/>
            <person name="Havlak P."/>
            <person name="Hellsten U."/>
            <person name="Kuo D.H."/>
            <person name="Larsson T."/>
            <person name="Lv J."/>
            <person name="Arendt D."/>
            <person name="Savage R."/>
            <person name="Osoegawa K."/>
            <person name="de Jong P."/>
            <person name="Grimwood J."/>
            <person name="Chapman J.A."/>
            <person name="Shapiro H."/>
            <person name="Aerts A."/>
            <person name="Otillar R.P."/>
            <person name="Terry A.Y."/>
            <person name="Boore J.L."/>
            <person name="Grigoriev I.V."/>
            <person name="Lindberg D.R."/>
            <person name="Seaver E.C."/>
            <person name="Weisblat D.A."/>
            <person name="Putnam N.H."/>
            <person name="Rokhsar D.S."/>
        </authorList>
    </citation>
    <scope>NUCLEOTIDE SEQUENCE [LARGE SCALE GENOMIC DNA]</scope>
</reference>
<keyword evidence="3" id="KW-0963">Cytoplasm</keyword>
<comment type="subcellular location">
    <subcellularLocation>
        <location evidence="1">Cytoplasm</location>
        <location evidence="1">Cytoskeleton</location>
        <location evidence="1">Microtubule organizing center</location>
        <location evidence="1">Centrosome</location>
    </subcellularLocation>
</comment>
<sequence>MTSTFFEFPKTRPFINSSYRQSVNKPPVIPYPESNRDGIYSAMKNLQDKVRRLELERTTAEDNLKNLSNETAKYSLCLQKSQETENLANEIVNKQTKVDYRLAFKSTAVASEFSYLEVDSNWRKKCRRITETHSSISIYIFKIISLKFINFLTSDCNKCPSYLRIYLEHNYNILSWSYQYLENKIRELEQKLREEDIHRQMIMDRANDNNYNGLDEHPIKLSERPKTKKIVKKKKKKSGNDKNHPHKSCSKHYDPSSHYRLNLNEIPFVAGTATTPSHSVGANIQKVISMMKSHNLALCSSMYNHGGRSGSVSSASSTTSLDSDMTEILQQLQDEFGQLSFEHKELSNQIEETSDYGVRRDLKRELDRVVRRLETKSQQISKVRAHQQKLSEMKRRVKNRKRENSVKKSLPPRPVSARERTPNKPNLTKQTLNKPTSPRSVAARNVLNDMKKIQTTLRKDDLKWE</sequence>
<dbReference type="GO" id="GO:0005813">
    <property type="term" value="C:centrosome"/>
    <property type="evidence" value="ECO:0007669"/>
    <property type="project" value="UniProtKB-SubCell"/>
</dbReference>
<dbReference type="PANTHER" id="PTHR19336:SF9">
    <property type="entry name" value="SPINDLE POLE BODY PROTEIN PPC89"/>
    <property type="match status" value="1"/>
</dbReference>
<keyword evidence="5 7" id="KW-0175">Coiled coil</keyword>
<proteinExistence type="inferred from homology"/>
<feature type="region of interest" description="Disordered" evidence="8">
    <location>
        <begin position="207"/>
        <end position="254"/>
    </location>
</feature>
<dbReference type="KEGG" id="lgi:LOTGIDRAFT_121151"/>
<evidence type="ECO:0000256" key="8">
    <source>
        <dbReference type="SAM" id="MobiDB-lite"/>
    </source>
</evidence>
<dbReference type="InterPro" id="IPR051756">
    <property type="entry name" value="Centrosomal_MT-associated"/>
</dbReference>
<evidence type="ECO:0000256" key="1">
    <source>
        <dbReference type="ARBA" id="ARBA00004300"/>
    </source>
</evidence>
<evidence type="ECO:0000256" key="4">
    <source>
        <dbReference type="ARBA" id="ARBA00022701"/>
    </source>
</evidence>
<dbReference type="OMA" id="YMKQMIA"/>
<feature type="region of interest" description="Disordered" evidence="8">
    <location>
        <begin position="378"/>
        <end position="442"/>
    </location>
</feature>
<dbReference type="GO" id="GO:0008017">
    <property type="term" value="F:microtubule binding"/>
    <property type="evidence" value="ECO:0007669"/>
    <property type="project" value="InterPro"/>
</dbReference>
<dbReference type="OrthoDB" id="76453at2759"/>
<organism evidence="11 12">
    <name type="scientific">Lottia gigantea</name>
    <name type="common">Giant owl limpet</name>
    <dbReference type="NCBI Taxonomy" id="225164"/>
    <lineage>
        <taxon>Eukaryota</taxon>
        <taxon>Metazoa</taxon>
        <taxon>Spiralia</taxon>
        <taxon>Lophotrochozoa</taxon>
        <taxon>Mollusca</taxon>
        <taxon>Gastropoda</taxon>
        <taxon>Patellogastropoda</taxon>
        <taxon>Lottioidea</taxon>
        <taxon>Lottiidae</taxon>
        <taxon>Lottia</taxon>
    </lineage>
</organism>
<feature type="compositionally biased region" description="Polar residues" evidence="8">
    <location>
        <begin position="423"/>
        <end position="439"/>
    </location>
</feature>
<dbReference type="RefSeq" id="XP_009057172.1">
    <property type="nucleotide sequence ID" value="XM_009058924.1"/>
</dbReference>
<evidence type="ECO:0000259" key="9">
    <source>
        <dbReference type="Pfam" id="PF06657"/>
    </source>
</evidence>
<dbReference type="CTD" id="20231936"/>
<dbReference type="Proteomes" id="UP000030746">
    <property type="component" value="Unassembled WGS sequence"/>
</dbReference>
<name>V3ZLM7_LOTGI</name>
<dbReference type="Pfam" id="PF06657">
    <property type="entry name" value="Cep57_MT_bd"/>
    <property type="match status" value="1"/>
</dbReference>
<dbReference type="GO" id="GO:0043015">
    <property type="term" value="F:gamma-tubulin binding"/>
    <property type="evidence" value="ECO:0007669"/>
    <property type="project" value="InterPro"/>
</dbReference>
<protein>
    <recommendedName>
        <fullName evidence="13">Cep57 centrosome localisation domain-containing protein</fullName>
    </recommendedName>
</protein>
<keyword evidence="6" id="KW-0206">Cytoskeleton</keyword>
<dbReference type="GO" id="GO:0042802">
    <property type="term" value="F:identical protein binding"/>
    <property type="evidence" value="ECO:0007669"/>
    <property type="project" value="InterPro"/>
</dbReference>